<evidence type="ECO:0000256" key="12">
    <source>
        <dbReference type="SAM" id="MobiDB-lite"/>
    </source>
</evidence>
<keyword evidence="13" id="KW-0732">Signal</keyword>
<evidence type="ECO:0000256" key="7">
    <source>
        <dbReference type="ARBA" id="ARBA00023239"/>
    </source>
</evidence>
<dbReference type="SUPFAM" id="SSF51126">
    <property type="entry name" value="Pectin lyase-like"/>
    <property type="match status" value="1"/>
</dbReference>
<keyword evidence="5" id="KW-0479">Metal-binding</keyword>
<comment type="function">
    <text evidence="11">Pectinolytic enzyme consist of four classes of enzymes: pectin lyase, polygalacturonase, pectin methylesterase and rhamnogalacturonase. Among pectinolytic enzymes, pectin lyase is the most important in depolymerization of pectin, since it cleaves internal glycosidic bonds of highly methylated pectins. Favors pectate, the anion, over pectin, the methyl ester.</text>
</comment>
<sequence>MRFPFLSLLFSLPLTAQIPSFPGAEGFGAFAAGGRGGDVYYVTNLNNNGTGSFREGLNTAPSTGRTIIFAVSGHIPVNSDTNFNVPSHVTIAGQTAPGDGISLTGGRMLISGDNVVVRHFRIRHRRNGTGGDCLNIASSAHTVMLDHISMMFSTDENFSFFGGNVNNFTMQNSSSAWGMERHNAGGLWDLNNGSCLRSLWAHHKTRNPKARPNGVLEWINNVTFHWRSEPFIMGDSTTPANWKTNAIGNYYLSIDDPDDGYGIRSKAFSKARVASNGQPNFSLYLEDTYFDNNDNGLVDGTDLGYAIVSGTEFSPGDAEGENRYAKSNSRFPGAAGLATVTIDDAPTAYKKVISSVGPLRYDANHPAPLRDEPDTLLIDSVVNQYSVLVQKDGKVSGEDPNRPNNGEQHLADAYGVSNGGIGTLNSTAPPIDEDRDGLPNIWEFSLDGRNGLSYPVTSSNNNTVFTSTQLASTFFPAGTPVGYTHLEEYLHFKAVPHAMMPRGTSSRPSTQLIDLHRYTDGFTASPTFTLHHLKGGTTEQFASDGITPDPDGPIVKFTPTNNSVGRAGFDFTVHDSQGSAWTQQFAILVTIENPRLLNNGDFEGTDGSSSINGWSDSNPANPGFWLQDGAGGSVSDPSQPQGGSTYLSSNRLAGGASSQPASSTLFQTITLDGENLNLGQNGSALWTLSFYYQDGDSNDTGEVVTHFLNSSGSPIDSISSGVLPGNGDWEKIELASSVPSGTTAIRIDITTNRIGGSATNVNFDSFSAQFEADLDRDGLPDSYEQLLIDDDPNDSVESLTDIAGPNDTFVTDFDNDGLNDNDEFVATTDPRMPDTDEDGYLDGIEVESGSSPLDQISLPPFAPVNGGFESPSTTSYLYTPADAGWAFTSAGVTTNNSGFTNGNSEAPEGTQVAFLQSEASCSQTLSGLTPGISYEVRFFCSQRQNKTGGQTGQTFDLTLDGVLLDSFSPSQANSGYELEKSNFTASAASHTIAFLGTNNHGGDNTVFIDRVLIFPRAELPPVTDEELEATRLTLSHIEGNQAALHLSVTDSVTGRTYQIEFSPSLSADSWLELGEAQIGTGNLLEVTRPITLSEDLGFFRVRLE</sequence>
<dbReference type="PANTHER" id="PTHR42970">
    <property type="entry name" value="PECTATE LYASE C-RELATED"/>
    <property type="match status" value="1"/>
</dbReference>
<accession>A0A918TY04</accession>
<evidence type="ECO:0000256" key="11">
    <source>
        <dbReference type="ARBA" id="ARBA00025679"/>
    </source>
</evidence>
<keyword evidence="9" id="KW-0961">Cell wall biogenesis/degradation</keyword>
<evidence type="ECO:0000256" key="13">
    <source>
        <dbReference type="SAM" id="SignalP"/>
    </source>
</evidence>
<comment type="catalytic activity">
    <reaction evidence="1">
        <text>Eliminative cleavage of (1-&gt;4)-alpha-D-galacturonan to give oligosaccharides with 4-deoxy-alpha-D-galact-4-enuronosyl groups at their non-reducing ends.</text>
        <dbReference type="EC" id="4.2.2.2"/>
    </reaction>
</comment>
<keyword evidence="7" id="KW-0456">Lyase</keyword>
<dbReference type="InterPro" id="IPR011050">
    <property type="entry name" value="Pectin_lyase_fold/virulence"/>
</dbReference>
<keyword evidence="15" id="KW-1185">Reference proteome</keyword>
<dbReference type="PANTHER" id="PTHR42970:SF1">
    <property type="entry name" value="PECTATE LYASE C-RELATED"/>
    <property type="match status" value="1"/>
</dbReference>
<dbReference type="EMBL" id="BMXI01000022">
    <property type="protein sequence ID" value="GHC66867.1"/>
    <property type="molecule type" value="Genomic_DNA"/>
</dbReference>
<dbReference type="InterPro" id="IPR018247">
    <property type="entry name" value="EF_Hand_1_Ca_BS"/>
</dbReference>
<dbReference type="Proteomes" id="UP000644507">
    <property type="component" value="Unassembled WGS sequence"/>
</dbReference>
<dbReference type="GO" id="GO:0030570">
    <property type="term" value="F:pectate lyase activity"/>
    <property type="evidence" value="ECO:0007669"/>
    <property type="project" value="UniProtKB-EC"/>
</dbReference>
<evidence type="ECO:0000256" key="2">
    <source>
        <dbReference type="ARBA" id="ARBA00010980"/>
    </source>
</evidence>
<keyword evidence="8" id="KW-0119">Carbohydrate metabolism</keyword>
<dbReference type="AlphaFoldDB" id="A0A918TY04"/>
<evidence type="ECO:0000256" key="8">
    <source>
        <dbReference type="ARBA" id="ARBA00023277"/>
    </source>
</evidence>
<dbReference type="Gene3D" id="2.160.20.10">
    <property type="entry name" value="Single-stranded right-handed beta-helix, Pectin lyase-like"/>
    <property type="match status" value="1"/>
</dbReference>
<evidence type="ECO:0000256" key="5">
    <source>
        <dbReference type="ARBA" id="ARBA00022723"/>
    </source>
</evidence>
<dbReference type="RefSeq" id="WP_189574087.1">
    <property type="nucleotide sequence ID" value="NZ_BMXI01000022.1"/>
</dbReference>
<dbReference type="GO" id="GO:0071555">
    <property type="term" value="P:cell wall organization"/>
    <property type="evidence" value="ECO:0007669"/>
    <property type="project" value="UniProtKB-KW"/>
</dbReference>
<reference evidence="14" key="2">
    <citation type="submission" date="2020-09" db="EMBL/GenBank/DDBJ databases">
        <authorList>
            <person name="Sun Q."/>
            <person name="Kim S."/>
        </authorList>
    </citation>
    <scope>NUCLEOTIDE SEQUENCE</scope>
    <source>
        <strain evidence="14">KCTC 12988</strain>
    </source>
</reference>
<feature type="compositionally biased region" description="Polar residues" evidence="12">
    <location>
        <begin position="606"/>
        <end position="620"/>
    </location>
</feature>
<evidence type="ECO:0000256" key="9">
    <source>
        <dbReference type="ARBA" id="ARBA00023316"/>
    </source>
</evidence>
<comment type="caution">
    <text evidence="14">The sequence shown here is derived from an EMBL/GenBank/DDBJ whole genome shotgun (WGS) entry which is preliminary data.</text>
</comment>
<keyword evidence="10" id="KW-0624">Polysaccharide degradation</keyword>
<evidence type="ECO:0000256" key="6">
    <source>
        <dbReference type="ARBA" id="ARBA00023180"/>
    </source>
</evidence>
<evidence type="ECO:0000256" key="4">
    <source>
        <dbReference type="ARBA" id="ARBA00016512"/>
    </source>
</evidence>
<feature type="signal peptide" evidence="13">
    <location>
        <begin position="1"/>
        <end position="16"/>
    </location>
</feature>
<dbReference type="GO" id="GO:0046872">
    <property type="term" value="F:metal ion binding"/>
    <property type="evidence" value="ECO:0007669"/>
    <property type="project" value="UniProtKB-KW"/>
</dbReference>
<gene>
    <name evidence="14" type="ORF">GCM10007100_38510</name>
</gene>
<evidence type="ECO:0000313" key="15">
    <source>
        <dbReference type="Proteomes" id="UP000644507"/>
    </source>
</evidence>
<comment type="similarity">
    <text evidence="2">Belongs to the polysaccharide lyase 1 family.</text>
</comment>
<proteinExistence type="inferred from homology"/>
<evidence type="ECO:0000256" key="1">
    <source>
        <dbReference type="ARBA" id="ARBA00000695"/>
    </source>
</evidence>
<dbReference type="GO" id="GO:0000272">
    <property type="term" value="P:polysaccharide catabolic process"/>
    <property type="evidence" value="ECO:0007669"/>
    <property type="project" value="UniProtKB-KW"/>
</dbReference>
<dbReference type="InterPro" id="IPR052063">
    <property type="entry name" value="Polysaccharide_Lyase_1"/>
</dbReference>
<dbReference type="PROSITE" id="PS00018">
    <property type="entry name" value="EF_HAND_1"/>
    <property type="match status" value="1"/>
</dbReference>
<feature type="region of interest" description="Disordered" evidence="12">
    <location>
        <begin position="600"/>
        <end position="659"/>
    </location>
</feature>
<evidence type="ECO:0000313" key="14">
    <source>
        <dbReference type="EMBL" id="GHC66867.1"/>
    </source>
</evidence>
<dbReference type="EC" id="4.2.2.2" evidence="3"/>
<reference evidence="14" key="1">
    <citation type="journal article" date="2014" name="Int. J. Syst. Evol. Microbiol.">
        <title>Complete genome sequence of Corynebacterium casei LMG S-19264T (=DSM 44701T), isolated from a smear-ripened cheese.</title>
        <authorList>
            <consortium name="US DOE Joint Genome Institute (JGI-PGF)"/>
            <person name="Walter F."/>
            <person name="Albersmeier A."/>
            <person name="Kalinowski J."/>
            <person name="Ruckert C."/>
        </authorList>
    </citation>
    <scope>NUCLEOTIDE SEQUENCE</scope>
    <source>
        <strain evidence="14">KCTC 12988</strain>
    </source>
</reference>
<protein>
    <recommendedName>
        <fullName evidence="4">Probable pectate lyase C</fullName>
        <ecNumber evidence="3">4.2.2.2</ecNumber>
    </recommendedName>
</protein>
<feature type="chain" id="PRO_5037548330" description="Probable pectate lyase C" evidence="13">
    <location>
        <begin position="17"/>
        <end position="1104"/>
    </location>
</feature>
<organism evidence="14 15">
    <name type="scientific">Roseibacillus persicicus</name>
    <dbReference type="NCBI Taxonomy" id="454148"/>
    <lineage>
        <taxon>Bacteria</taxon>
        <taxon>Pseudomonadati</taxon>
        <taxon>Verrucomicrobiota</taxon>
        <taxon>Verrucomicrobiia</taxon>
        <taxon>Verrucomicrobiales</taxon>
        <taxon>Verrucomicrobiaceae</taxon>
        <taxon>Roseibacillus</taxon>
    </lineage>
</organism>
<feature type="compositionally biased region" description="Polar residues" evidence="12">
    <location>
        <begin position="635"/>
        <end position="659"/>
    </location>
</feature>
<dbReference type="Gene3D" id="2.60.120.260">
    <property type="entry name" value="Galactose-binding domain-like"/>
    <property type="match status" value="2"/>
</dbReference>
<evidence type="ECO:0000256" key="3">
    <source>
        <dbReference type="ARBA" id="ARBA00012272"/>
    </source>
</evidence>
<name>A0A918TY04_9BACT</name>
<evidence type="ECO:0000256" key="10">
    <source>
        <dbReference type="ARBA" id="ARBA00023326"/>
    </source>
</evidence>
<keyword evidence="6" id="KW-0325">Glycoprotein</keyword>
<dbReference type="InterPro" id="IPR012334">
    <property type="entry name" value="Pectin_lyas_fold"/>
</dbReference>